<keyword evidence="4" id="KW-0653">Protein transport</keyword>
<comment type="similarity">
    <text evidence="2">Belongs to the adaptor complexes large subunit family.</text>
</comment>
<keyword evidence="5" id="KW-0472">Membrane</keyword>
<dbReference type="GO" id="GO:0006886">
    <property type="term" value="P:intracellular protein transport"/>
    <property type="evidence" value="ECO:0007669"/>
    <property type="project" value="InterPro"/>
</dbReference>
<evidence type="ECO:0000256" key="5">
    <source>
        <dbReference type="ARBA" id="ARBA00023136"/>
    </source>
</evidence>
<dbReference type="GO" id="GO:0012505">
    <property type="term" value="C:endomembrane system"/>
    <property type="evidence" value="ECO:0007669"/>
    <property type="project" value="UniProtKB-SubCell"/>
</dbReference>
<dbReference type="EMBL" id="VDLU01000005">
    <property type="protein sequence ID" value="TNJ26444.1"/>
    <property type="molecule type" value="Genomic_DNA"/>
</dbReference>
<dbReference type="PANTHER" id="PTHR11134">
    <property type="entry name" value="ADAPTOR COMPLEX SUBUNIT BETA FAMILY MEMBER"/>
    <property type="match status" value="1"/>
</dbReference>
<accession>A0A4Z1SLC8</accession>
<dbReference type="InterPro" id="IPR011989">
    <property type="entry name" value="ARM-like"/>
</dbReference>
<comment type="caution">
    <text evidence="7">The sequence shown here is derived from an EMBL/GenBank/DDBJ whole genome shotgun (WGS) entry which is preliminary data.</text>
</comment>
<dbReference type="Gene3D" id="1.25.10.10">
    <property type="entry name" value="Leucine-rich Repeat Variant"/>
    <property type="match status" value="1"/>
</dbReference>
<dbReference type="GO" id="GO:0016192">
    <property type="term" value="P:vesicle-mediated transport"/>
    <property type="evidence" value="ECO:0007669"/>
    <property type="project" value="InterPro"/>
</dbReference>
<organism evidence="7 8">
    <name type="scientific">Giardia muris</name>
    <dbReference type="NCBI Taxonomy" id="5742"/>
    <lineage>
        <taxon>Eukaryota</taxon>
        <taxon>Metamonada</taxon>
        <taxon>Diplomonadida</taxon>
        <taxon>Hexamitidae</taxon>
        <taxon>Giardiinae</taxon>
        <taxon>Giardia</taxon>
    </lineage>
</organism>
<name>A0A4Z1SLC8_GIAMU</name>
<dbReference type="InterPro" id="IPR002553">
    <property type="entry name" value="Clathrin/coatomer_adapt-like_N"/>
</dbReference>
<gene>
    <name evidence="7" type="ORF">GMRT_10343</name>
</gene>
<evidence type="ECO:0000313" key="7">
    <source>
        <dbReference type="EMBL" id="TNJ26444.1"/>
    </source>
</evidence>
<evidence type="ECO:0000256" key="3">
    <source>
        <dbReference type="ARBA" id="ARBA00022448"/>
    </source>
</evidence>
<dbReference type="SUPFAM" id="SSF48371">
    <property type="entry name" value="ARM repeat"/>
    <property type="match status" value="1"/>
</dbReference>
<keyword evidence="8" id="KW-1185">Reference proteome</keyword>
<dbReference type="OrthoDB" id="10254310at2759"/>
<keyword evidence="3" id="KW-0813">Transport</keyword>
<evidence type="ECO:0000256" key="2">
    <source>
        <dbReference type="ARBA" id="ARBA00006613"/>
    </source>
</evidence>
<comment type="subcellular location">
    <subcellularLocation>
        <location evidence="1">Endomembrane system</location>
    </subcellularLocation>
</comment>
<dbReference type="GO" id="GO:0030117">
    <property type="term" value="C:membrane coat"/>
    <property type="evidence" value="ECO:0007669"/>
    <property type="project" value="InterPro"/>
</dbReference>
<feature type="domain" description="Clathrin/coatomer adaptor adaptin-like N-terminal" evidence="6">
    <location>
        <begin position="22"/>
        <end position="589"/>
    </location>
</feature>
<dbReference type="AlphaFoldDB" id="A0A4Z1SLC8"/>
<evidence type="ECO:0000256" key="1">
    <source>
        <dbReference type="ARBA" id="ARBA00004308"/>
    </source>
</evidence>
<reference evidence="7 8" key="1">
    <citation type="submission" date="2019-05" db="EMBL/GenBank/DDBJ databases">
        <title>The compact genome of Giardia muris reveals important steps in the evolution of intestinal protozoan parasites.</title>
        <authorList>
            <person name="Xu F."/>
            <person name="Jimenez-Gonzalez A."/>
            <person name="Einarsson E."/>
            <person name="Astvaldsson A."/>
            <person name="Peirasmaki D."/>
            <person name="Eckmann L."/>
            <person name="Andersson J.O."/>
            <person name="Svard S.G."/>
            <person name="Jerlstrom-Hultqvist J."/>
        </authorList>
    </citation>
    <scope>NUCLEOTIDE SEQUENCE [LARGE SCALE GENOMIC DNA]</scope>
    <source>
        <strain evidence="7 8">Roberts-Thomson</strain>
    </source>
</reference>
<evidence type="ECO:0000259" key="6">
    <source>
        <dbReference type="Pfam" id="PF01602"/>
    </source>
</evidence>
<dbReference type="VEuPathDB" id="GiardiaDB:GMRT_10343"/>
<proteinExistence type="inferred from homology"/>
<dbReference type="InterPro" id="IPR016024">
    <property type="entry name" value="ARM-type_fold"/>
</dbReference>
<dbReference type="Pfam" id="PF01602">
    <property type="entry name" value="Adaptin_N"/>
    <property type="match status" value="1"/>
</dbReference>
<dbReference type="Proteomes" id="UP000315496">
    <property type="component" value="Chromosome 5"/>
</dbReference>
<dbReference type="InterPro" id="IPR026739">
    <property type="entry name" value="AP_beta"/>
</dbReference>
<evidence type="ECO:0000313" key="8">
    <source>
        <dbReference type="Proteomes" id="UP000315496"/>
    </source>
</evidence>
<sequence>MAPGKKDKGNAQKEEIEYWADRLQNSNKVADHQEAIGHALSALSIGRDVGSIYGLVTRFGASRDLKLKKLTYLFVLAYHQAYPEAQNGFVKTLEVDSQDKEHAVVRAQAIRAMGSLCTRETVQGFSECIRRGLTDSDPFVRKTAVIAVARVYTVSPEVAIQRNLVHQVKEALSDGNQAVVSAAASTLTGIAARLSPEELYGMFGAQSAEYLFSWQEVQALLTALGTSTEWSALHILSAIANYGQLPVNYEEADATIQRLTNFLRHSNPAVGLTAVNLIIKYVYADPPILNTEQCYKVQGMCVAPLVSFIGSSMSAEARWIALRCLRLVASAFVTQDQQNPFSRQVRLLFAKYNDPLYIKLEKIEILAVLADDINGQEVIVELTEYVRDVDPLFVRAAIRALGVVAIRVPSVADFAVHSFLKLITGSGDGEVADEAQHFKLPDYAAQELMVATQLIFRRYPERYEGIIGTLCENIVTLDDPDAKAALIWILGEYANRIDGSEDVIADLVGLTPVLYATEDSYDPSFSGTLLDEAPGVQLQFLTSCTKLFLYVPTIETQRLLQHTLQLVTERAESPDVRQRSSFYWRLLSVDPTLGAAKSVVLAQKAQPQITDGMPDAIRAALIRELGSVSCVLRELITDTAYSGPDIEEALQILDTVGTSIQQYSYDEIVGSQRSALSTAMPPSLPPSTTVSAPVADVPNLPKAVVRDVQPTALPAFGTATSELLQPAAQKTNVVPAGSNVSQDVIAGLIGNVTVTTVPHEAPMALQLPKADPVPAPPPVAPVAPVPAPVPTSTPAPAPAPVVVPEPAVATLTPSAVAPPATVMPPVLNALPYFDPQYPFATVQNAPTRQAAPQNIMDVSLSWTRADLKPLMLLTIKNKGTVPFSDLMIGFASNGLGLSPVDPHISGAVVGPGEISNGGQPLLIPVQFRQDPNTQFTKERLSQPDPQCTGNLTLLTFAIKGTGIEGVCQFQCKIPIHVLASETSAMHDANRNLINPPQAVQQFYHNWGLVQDSLAHKDITTMTFAQLGVADISGVAEAVIAKARRANFNLVDRQDGNIALIMSIPLAAYPQNLPTLIRIAWRPTANGAGVDFCTLLKIPPIGVMCISYVMQSLKFALLK</sequence>
<protein>
    <submittedName>
        <fullName evidence="7">Beta adaptin</fullName>
    </submittedName>
</protein>
<evidence type="ECO:0000256" key="4">
    <source>
        <dbReference type="ARBA" id="ARBA00022927"/>
    </source>
</evidence>